<feature type="compositionally biased region" description="Low complexity" evidence="1">
    <location>
        <begin position="65"/>
        <end position="82"/>
    </location>
</feature>
<reference evidence="2" key="1">
    <citation type="journal article" date="2023" name="Science">
        <title>Genome structures resolve the early diversification of teleost fishes.</title>
        <authorList>
            <person name="Parey E."/>
            <person name="Louis A."/>
            <person name="Montfort J."/>
            <person name="Bouchez O."/>
            <person name="Roques C."/>
            <person name="Iampietro C."/>
            <person name="Lluch J."/>
            <person name="Castinel A."/>
            <person name="Donnadieu C."/>
            <person name="Desvignes T."/>
            <person name="Floi Bucao C."/>
            <person name="Jouanno E."/>
            <person name="Wen M."/>
            <person name="Mejri S."/>
            <person name="Dirks R."/>
            <person name="Jansen H."/>
            <person name="Henkel C."/>
            <person name="Chen W.J."/>
            <person name="Zahm M."/>
            <person name="Cabau C."/>
            <person name="Klopp C."/>
            <person name="Thompson A.W."/>
            <person name="Robinson-Rechavi M."/>
            <person name="Braasch I."/>
            <person name="Lecointre G."/>
            <person name="Bobe J."/>
            <person name="Postlethwait J.H."/>
            <person name="Berthelot C."/>
            <person name="Roest Crollius H."/>
            <person name="Guiguen Y."/>
        </authorList>
    </citation>
    <scope>NUCLEOTIDE SEQUENCE</scope>
    <source>
        <strain evidence="2">NC1722</strain>
    </source>
</reference>
<proteinExistence type="predicted"/>
<gene>
    <name evidence="2" type="ORF">AAFF_G00221320</name>
</gene>
<evidence type="ECO:0000313" key="3">
    <source>
        <dbReference type="Proteomes" id="UP001221898"/>
    </source>
</evidence>
<evidence type="ECO:0000313" key="2">
    <source>
        <dbReference type="EMBL" id="KAJ8383432.1"/>
    </source>
</evidence>
<dbReference type="AlphaFoldDB" id="A0AAD7RG33"/>
<organism evidence="2 3">
    <name type="scientific">Aldrovandia affinis</name>
    <dbReference type="NCBI Taxonomy" id="143900"/>
    <lineage>
        <taxon>Eukaryota</taxon>
        <taxon>Metazoa</taxon>
        <taxon>Chordata</taxon>
        <taxon>Craniata</taxon>
        <taxon>Vertebrata</taxon>
        <taxon>Euteleostomi</taxon>
        <taxon>Actinopterygii</taxon>
        <taxon>Neopterygii</taxon>
        <taxon>Teleostei</taxon>
        <taxon>Notacanthiformes</taxon>
        <taxon>Halosauridae</taxon>
        <taxon>Aldrovandia</taxon>
    </lineage>
</organism>
<dbReference type="EMBL" id="JAINUG010000294">
    <property type="protein sequence ID" value="KAJ8383432.1"/>
    <property type="molecule type" value="Genomic_DNA"/>
</dbReference>
<dbReference type="Proteomes" id="UP001221898">
    <property type="component" value="Unassembled WGS sequence"/>
</dbReference>
<name>A0AAD7RG33_9TELE</name>
<sequence>MNGQDLRAFARICSMAASRQTHCRYGGGGKAVQLRQPIPAGSHIKTRLPQSSGAGGARGTVSQNARPSSATAVPSPSSSCSDRGGRRAADRAGLLA</sequence>
<comment type="caution">
    <text evidence="2">The sequence shown here is derived from an EMBL/GenBank/DDBJ whole genome shotgun (WGS) entry which is preliminary data.</text>
</comment>
<feature type="region of interest" description="Disordered" evidence="1">
    <location>
        <begin position="37"/>
        <end position="96"/>
    </location>
</feature>
<accession>A0AAD7RG33</accession>
<keyword evidence="3" id="KW-1185">Reference proteome</keyword>
<evidence type="ECO:0000256" key="1">
    <source>
        <dbReference type="SAM" id="MobiDB-lite"/>
    </source>
</evidence>
<protein>
    <submittedName>
        <fullName evidence="2">Uncharacterized protein</fullName>
    </submittedName>
</protein>